<feature type="compositionally biased region" description="Polar residues" evidence="1">
    <location>
        <begin position="111"/>
        <end position="120"/>
    </location>
</feature>
<accession>A0ABV0JF10</accession>
<protein>
    <submittedName>
        <fullName evidence="2">Uncharacterized protein</fullName>
    </submittedName>
</protein>
<dbReference type="RefSeq" id="WP_190442307.1">
    <property type="nucleotide sequence ID" value="NZ_JAMPKM010000027.1"/>
</dbReference>
<dbReference type="Proteomes" id="UP001464891">
    <property type="component" value="Unassembled WGS sequence"/>
</dbReference>
<dbReference type="EMBL" id="JAMPKM010000027">
    <property type="protein sequence ID" value="MEP0820379.1"/>
    <property type="molecule type" value="Genomic_DNA"/>
</dbReference>
<name>A0ABV0JF10_9CYAN</name>
<evidence type="ECO:0000256" key="1">
    <source>
        <dbReference type="SAM" id="MobiDB-lite"/>
    </source>
</evidence>
<sequence length="130" mass="13545">MDPITVILSALVAGAAKATGDAVPDAYKGLKALIQKKFAGKPVAEAMLEEHEKDPETYAAPLKKNLVEAGADKDEEILKAAQELLNQVKDQPGGQQIINQTVSNVKYAATSGSGNATISGITEHGTSKDS</sequence>
<reference evidence="2 3" key="1">
    <citation type="submission" date="2022-04" db="EMBL/GenBank/DDBJ databases">
        <title>Positive selection, recombination, and allopatry shape intraspecific diversity of widespread and dominant cyanobacteria.</title>
        <authorList>
            <person name="Wei J."/>
            <person name="Shu W."/>
            <person name="Hu C."/>
        </authorList>
    </citation>
    <scope>NUCLEOTIDE SEQUENCE [LARGE SCALE GENOMIC DNA]</scope>
    <source>
        <strain evidence="2 3">GB2-A4</strain>
    </source>
</reference>
<proteinExistence type="predicted"/>
<gene>
    <name evidence="2" type="ORF">NC998_25090</name>
</gene>
<keyword evidence="3" id="KW-1185">Reference proteome</keyword>
<evidence type="ECO:0000313" key="3">
    <source>
        <dbReference type="Proteomes" id="UP001464891"/>
    </source>
</evidence>
<comment type="caution">
    <text evidence="2">The sequence shown here is derived from an EMBL/GenBank/DDBJ whole genome shotgun (WGS) entry which is preliminary data.</text>
</comment>
<evidence type="ECO:0000313" key="2">
    <source>
        <dbReference type="EMBL" id="MEP0820379.1"/>
    </source>
</evidence>
<organism evidence="2 3">
    <name type="scientific">Trichocoleus desertorum GB2-A4</name>
    <dbReference type="NCBI Taxonomy" id="2933944"/>
    <lineage>
        <taxon>Bacteria</taxon>
        <taxon>Bacillati</taxon>
        <taxon>Cyanobacteriota</taxon>
        <taxon>Cyanophyceae</taxon>
        <taxon>Leptolyngbyales</taxon>
        <taxon>Trichocoleusaceae</taxon>
        <taxon>Trichocoleus</taxon>
    </lineage>
</organism>
<feature type="region of interest" description="Disordered" evidence="1">
    <location>
        <begin position="111"/>
        <end position="130"/>
    </location>
</feature>